<proteinExistence type="inferred from homology"/>
<evidence type="ECO:0000313" key="10">
    <source>
        <dbReference type="Proteomes" id="UP000470082"/>
    </source>
</evidence>
<dbReference type="Proteomes" id="UP000470082">
    <property type="component" value="Unassembled WGS sequence"/>
</dbReference>
<dbReference type="GO" id="GO:0030643">
    <property type="term" value="P:intracellular phosphate ion homeostasis"/>
    <property type="evidence" value="ECO:0007669"/>
    <property type="project" value="InterPro"/>
</dbReference>
<evidence type="ECO:0000256" key="4">
    <source>
        <dbReference type="ARBA" id="ARBA00022448"/>
    </source>
</evidence>
<accession>A0A7X2N258</accession>
<dbReference type="RefSeq" id="WP_154459567.1">
    <property type="nucleotide sequence ID" value="NZ_JAQYTQ010000020.1"/>
</dbReference>
<organism evidence="9 10">
    <name type="scientific">Floccifex porci</name>
    <dbReference type="NCBI Taxonomy" id="2606629"/>
    <lineage>
        <taxon>Bacteria</taxon>
        <taxon>Bacillati</taxon>
        <taxon>Bacillota</taxon>
        <taxon>Erysipelotrichia</taxon>
        <taxon>Erysipelotrichales</taxon>
        <taxon>Erysipelotrichaceae</taxon>
        <taxon>Floccifex</taxon>
    </lineage>
</organism>
<feature type="domain" description="PhoU" evidence="8">
    <location>
        <begin position="17"/>
        <end position="104"/>
    </location>
</feature>
<evidence type="ECO:0000313" key="9">
    <source>
        <dbReference type="EMBL" id="MSS01105.1"/>
    </source>
</evidence>
<protein>
    <recommendedName>
        <fullName evidence="7">Phosphate-specific transport system accessory protein PhoU</fullName>
    </recommendedName>
</protein>
<name>A0A7X2N258_9FIRM</name>
<comment type="caution">
    <text evidence="9">The sequence shown here is derived from an EMBL/GenBank/DDBJ whole genome shotgun (WGS) entry which is preliminary data.</text>
</comment>
<sequence length="216" mass="25124">MRSKFDEQLKQLHIDLLDMAYLIQDAIQNAMIYFFEADINGAKKIIKNDENVNHYQKKIENICFNLLIQQQPVAKDLRTITAALKMVTDMERIGDHASDISELVIDMKDCPILFNVDRFKEMYSNVVSMLIQSINAYVNKDIQMAKECIKEDDEIDLLFDKNKEDLIQLIHENPEKGRAAVDLLMVNKYLERIGDHVTNIAEWVIYSLDNNPVNEQ</sequence>
<comment type="subunit">
    <text evidence="3 7">Homodimer.</text>
</comment>
<keyword evidence="10" id="KW-1185">Reference proteome</keyword>
<dbReference type="Pfam" id="PF01895">
    <property type="entry name" value="PhoU"/>
    <property type="match status" value="2"/>
</dbReference>
<evidence type="ECO:0000256" key="5">
    <source>
        <dbReference type="ARBA" id="ARBA00022490"/>
    </source>
</evidence>
<dbReference type="GO" id="GO:0005737">
    <property type="term" value="C:cytoplasm"/>
    <property type="evidence" value="ECO:0007669"/>
    <property type="project" value="UniProtKB-SubCell"/>
</dbReference>
<dbReference type="AlphaFoldDB" id="A0A7X2N258"/>
<dbReference type="InterPro" id="IPR028366">
    <property type="entry name" value="PhoU"/>
</dbReference>
<dbReference type="PANTHER" id="PTHR42930:SF3">
    <property type="entry name" value="PHOSPHATE-SPECIFIC TRANSPORT SYSTEM ACCESSORY PROTEIN PHOU"/>
    <property type="match status" value="1"/>
</dbReference>
<reference evidence="9 10" key="1">
    <citation type="submission" date="2019-08" db="EMBL/GenBank/DDBJ databases">
        <title>In-depth cultivation of the pig gut microbiome towards novel bacterial diversity and tailored functional studies.</title>
        <authorList>
            <person name="Wylensek D."/>
            <person name="Hitch T.C.A."/>
            <person name="Clavel T."/>
        </authorList>
    </citation>
    <scope>NUCLEOTIDE SEQUENCE [LARGE SCALE GENOMIC DNA]</scope>
    <source>
        <strain evidence="9 10">LKV-178-WT-2G</strain>
    </source>
</reference>
<dbReference type="InterPro" id="IPR026022">
    <property type="entry name" value="PhoU_dom"/>
</dbReference>
<feature type="domain" description="PhoU" evidence="8">
    <location>
        <begin position="120"/>
        <end position="204"/>
    </location>
</feature>
<dbReference type="GO" id="GO:0006817">
    <property type="term" value="P:phosphate ion transport"/>
    <property type="evidence" value="ECO:0007669"/>
    <property type="project" value="UniProtKB-KW"/>
</dbReference>
<keyword evidence="4 7" id="KW-0813">Transport</keyword>
<dbReference type="PANTHER" id="PTHR42930">
    <property type="entry name" value="PHOSPHATE-SPECIFIC TRANSPORT SYSTEM ACCESSORY PROTEIN PHOU"/>
    <property type="match status" value="1"/>
</dbReference>
<gene>
    <name evidence="9" type="primary">phoU</name>
    <name evidence="9" type="ORF">FYJ50_03085</name>
</gene>
<keyword evidence="6 7" id="KW-0592">Phosphate transport</keyword>
<evidence type="ECO:0000256" key="6">
    <source>
        <dbReference type="ARBA" id="ARBA00022592"/>
    </source>
</evidence>
<evidence type="ECO:0000256" key="7">
    <source>
        <dbReference type="PIRNR" id="PIRNR003107"/>
    </source>
</evidence>
<dbReference type="EMBL" id="VUMM01000003">
    <property type="protein sequence ID" value="MSS01105.1"/>
    <property type="molecule type" value="Genomic_DNA"/>
</dbReference>
<evidence type="ECO:0000259" key="8">
    <source>
        <dbReference type="Pfam" id="PF01895"/>
    </source>
</evidence>
<comment type="function">
    <text evidence="7">Plays a role in the regulation of phosphate uptake.</text>
</comment>
<evidence type="ECO:0000256" key="2">
    <source>
        <dbReference type="ARBA" id="ARBA00008107"/>
    </source>
</evidence>
<dbReference type="Gene3D" id="1.20.58.220">
    <property type="entry name" value="Phosphate transport system protein phou homolog 2, domain 2"/>
    <property type="match status" value="1"/>
</dbReference>
<dbReference type="FunFam" id="1.20.58.220:FF:000004">
    <property type="entry name" value="Phosphate-specific transport system accessory protein PhoU"/>
    <property type="match status" value="1"/>
</dbReference>
<comment type="similarity">
    <text evidence="2 7">Belongs to the PhoU family.</text>
</comment>
<dbReference type="NCBIfam" id="TIGR02135">
    <property type="entry name" value="phoU_full"/>
    <property type="match status" value="1"/>
</dbReference>
<dbReference type="GO" id="GO:0045936">
    <property type="term" value="P:negative regulation of phosphate metabolic process"/>
    <property type="evidence" value="ECO:0007669"/>
    <property type="project" value="InterPro"/>
</dbReference>
<dbReference type="InterPro" id="IPR038078">
    <property type="entry name" value="PhoU-like_sf"/>
</dbReference>
<dbReference type="SUPFAM" id="SSF109755">
    <property type="entry name" value="PhoU-like"/>
    <property type="match status" value="1"/>
</dbReference>
<evidence type="ECO:0000256" key="3">
    <source>
        <dbReference type="ARBA" id="ARBA00011738"/>
    </source>
</evidence>
<evidence type="ECO:0000256" key="1">
    <source>
        <dbReference type="ARBA" id="ARBA00004496"/>
    </source>
</evidence>
<keyword evidence="5 7" id="KW-0963">Cytoplasm</keyword>
<comment type="subcellular location">
    <subcellularLocation>
        <location evidence="1 7">Cytoplasm</location>
    </subcellularLocation>
</comment>
<dbReference type="PIRSF" id="PIRSF003107">
    <property type="entry name" value="PhoU"/>
    <property type="match status" value="1"/>
</dbReference>